<dbReference type="GO" id="GO:0006000">
    <property type="term" value="P:fructose metabolic process"/>
    <property type="evidence" value="ECO:0007669"/>
    <property type="project" value="TreeGrafter"/>
</dbReference>
<evidence type="ECO:0000259" key="5">
    <source>
        <dbReference type="Pfam" id="PF18913"/>
    </source>
</evidence>
<dbReference type="GO" id="GO:0046872">
    <property type="term" value="F:metal ion binding"/>
    <property type="evidence" value="ECO:0007669"/>
    <property type="project" value="UniProtKB-KW"/>
</dbReference>
<keyword evidence="6" id="KW-0378">Hydrolase</keyword>
<dbReference type="VEuPathDB" id="ToxoDB:NCLIV_050070"/>
<name>F0VKH8_NEOCL</name>
<dbReference type="EC" id="3.1.3.11" evidence="6"/>
<dbReference type="AlphaFoldDB" id="F0VKH8"/>
<reference evidence="7" key="1">
    <citation type="journal article" date="2012" name="PLoS Pathog.">
        <title>Comparative genomics of the apicomplexan parasites Toxoplasma gondii and Neospora caninum: Coccidia differing in host range and transmission strategy.</title>
        <authorList>
            <person name="Reid A.J."/>
            <person name="Vermont S.J."/>
            <person name="Cotton J.A."/>
            <person name="Harris D."/>
            <person name="Hill-Cawthorne G.A."/>
            <person name="Konen-Waisman S."/>
            <person name="Latham S.M."/>
            <person name="Mourier T."/>
            <person name="Norton R."/>
            <person name="Quail M.A."/>
            <person name="Sanders M."/>
            <person name="Shanmugam D."/>
            <person name="Sohal A."/>
            <person name="Wasmuth J.D."/>
            <person name="Brunk B."/>
            <person name="Grigg M.E."/>
            <person name="Howard J.C."/>
            <person name="Parkinson J."/>
            <person name="Roos D.S."/>
            <person name="Trees A.J."/>
            <person name="Berriman M."/>
            <person name="Pain A."/>
            <person name="Wastling J.M."/>
        </authorList>
    </citation>
    <scope>NUCLEOTIDE SEQUENCE [LARGE SCALE GENOMIC DNA]</scope>
    <source>
        <strain evidence="7">Liverpool</strain>
    </source>
</reference>
<dbReference type="EMBL" id="FR823391">
    <property type="protein sequence ID" value="CBZ54579.1"/>
    <property type="molecule type" value="Genomic_DNA"/>
</dbReference>
<evidence type="ECO:0000256" key="4">
    <source>
        <dbReference type="SAM" id="SignalP"/>
    </source>
</evidence>
<dbReference type="GO" id="GO:0006094">
    <property type="term" value="P:gluconeogenesis"/>
    <property type="evidence" value="ECO:0007669"/>
    <property type="project" value="TreeGrafter"/>
</dbReference>
<evidence type="ECO:0000313" key="7">
    <source>
        <dbReference type="Proteomes" id="UP000007494"/>
    </source>
</evidence>
<dbReference type="GO" id="GO:0006002">
    <property type="term" value="P:fructose 6-phosphate metabolic process"/>
    <property type="evidence" value="ECO:0007669"/>
    <property type="project" value="TreeGrafter"/>
</dbReference>
<keyword evidence="7" id="KW-1185">Reference proteome</keyword>
<dbReference type="Proteomes" id="UP000007494">
    <property type="component" value="Chromosome X"/>
</dbReference>
<gene>
    <name evidence="6" type="ORF">NCLIV_050070</name>
</gene>
<proteinExistence type="predicted"/>
<keyword evidence="2" id="KW-0460">Magnesium</keyword>
<evidence type="ECO:0000256" key="1">
    <source>
        <dbReference type="ARBA" id="ARBA00022723"/>
    </source>
</evidence>
<keyword evidence="1" id="KW-0479">Metal-binding</keyword>
<evidence type="ECO:0000256" key="3">
    <source>
        <dbReference type="ARBA" id="ARBA00024331"/>
    </source>
</evidence>
<dbReference type="eggNOG" id="KOG1458">
    <property type="taxonomic scope" value="Eukaryota"/>
</dbReference>
<comment type="pathway">
    <text evidence="3">Carbohydrate biosynthesis.</text>
</comment>
<dbReference type="GeneID" id="13442510"/>
<dbReference type="InParanoid" id="F0VKH8"/>
<dbReference type="InterPro" id="IPR044015">
    <property type="entry name" value="FBPase_C_dom"/>
</dbReference>
<evidence type="ECO:0000256" key="2">
    <source>
        <dbReference type="ARBA" id="ARBA00022842"/>
    </source>
</evidence>
<dbReference type="InterPro" id="IPR023079">
    <property type="entry name" value="SBPase"/>
</dbReference>
<dbReference type="GO" id="GO:0005986">
    <property type="term" value="P:sucrose biosynthetic process"/>
    <property type="evidence" value="ECO:0007669"/>
    <property type="project" value="TreeGrafter"/>
</dbReference>
<feature type="signal peptide" evidence="4">
    <location>
        <begin position="1"/>
        <end position="17"/>
    </location>
</feature>
<feature type="chain" id="PRO_5003263008" evidence="4">
    <location>
        <begin position="18"/>
        <end position="136"/>
    </location>
</feature>
<dbReference type="InterPro" id="IPR000146">
    <property type="entry name" value="FBPase_class-1"/>
</dbReference>
<dbReference type="PRINTS" id="PR01958">
    <property type="entry name" value="S17BPHPHTASE"/>
</dbReference>
<sequence>MVLSLAFSALCHPGVSAAALPPSGIPKSPRRSPACSDFLLGVRFSGGLVPDVYQIFVKQQGVFCNPASKAAPAKLRMCFEVLPIALLVEAAGGRTSNGKTSLLDVGIEHMDHRSALCCGSADEIQRMEETFAAIAN</sequence>
<dbReference type="PANTHER" id="PTHR11556">
    <property type="entry name" value="FRUCTOSE-1,6-BISPHOSPHATASE-RELATED"/>
    <property type="match status" value="1"/>
</dbReference>
<dbReference type="SUPFAM" id="SSF56655">
    <property type="entry name" value="Carbohydrate phosphatase"/>
    <property type="match status" value="1"/>
</dbReference>
<dbReference type="GO" id="GO:0030388">
    <property type="term" value="P:fructose 1,6-bisphosphate metabolic process"/>
    <property type="evidence" value="ECO:0007669"/>
    <property type="project" value="TreeGrafter"/>
</dbReference>
<feature type="domain" description="Fructose-1-6-bisphosphatase class 1 C-terminal" evidence="5">
    <location>
        <begin position="42"/>
        <end position="130"/>
    </location>
</feature>
<dbReference type="RefSeq" id="XP_003884609.1">
    <property type="nucleotide sequence ID" value="XM_003884560.1"/>
</dbReference>
<dbReference type="GO" id="GO:0005737">
    <property type="term" value="C:cytoplasm"/>
    <property type="evidence" value="ECO:0007669"/>
    <property type="project" value="TreeGrafter"/>
</dbReference>
<keyword evidence="4" id="KW-0732">Signal</keyword>
<accession>F0VKH8</accession>
<evidence type="ECO:0000313" key="6">
    <source>
        <dbReference type="EMBL" id="CBZ54579.1"/>
    </source>
</evidence>
<protein>
    <submittedName>
        <fullName evidence="6">Fructose-1,6-bisphosphatase,related</fullName>
        <ecNumber evidence="6">3.1.3.11</ecNumber>
    </submittedName>
</protein>
<organism evidence="6 7">
    <name type="scientific">Neospora caninum (strain Liverpool)</name>
    <dbReference type="NCBI Taxonomy" id="572307"/>
    <lineage>
        <taxon>Eukaryota</taxon>
        <taxon>Sar</taxon>
        <taxon>Alveolata</taxon>
        <taxon>Apicomplexa</taxon>
        <taxon>Conoidasida</taxon>
        <taxon>Coccidia</taxon>
        <taxon>Eucoccidiorida</taxon>
        <taxon>Eimeriorina</taxon>
        <taxon>Sarcocystidae</taxon>
        <taxon>Neospora</taxon>
    </lineage>
</organism>
<dbReference type="PANTHER" id="PTHR11556:SF35">
    <property type="entry name" value="SEDOHEPTULOSE-1,7-BISPHOSPHATASE, CHLOROPLASTIC"/>
    <property type="match status" value="1"/>
</dbReference>
<dbReference type="GO" id="GO:0042132">
    <property type="term" value="F:fructose 1,6-bisphosphate 1-phosphatase activity"/>
    <property type="evidence" value="ECO:0007669"/>
    <property type="project" value="UniProtKB-EC"/>
</dbReference>
<dbReference type="OrthoDB" id="10256725at2759"/>
<dbReference type="Pfam" id="PF18913">
    <property type="entry name" value="FBPase_C"/>
    <property type="match status" value="1"/>
</dbReference>
<dbReference type="Gene3D" id="3.40.190.80">
    <property type="match status" value="1"/>
</dbReference>